<dbReference type="Pfam" id="PF14226">
    <property type="entry name" value="DIOX_N"/>
    <property type="match status" value="1"/>
</dbReference>
<evidence type="ECO:0000256" key="5">
    <source>
        <dbReference type="RuleBase" id="RU003682"/>
    </source>
</evidence>
<keyword evidence="3 5" id="KW-0560">Oxidoreductase</keyword>
<sequence>MATTTVETPAPAAEFTTVQLLTPDGPVNRRVRCGKPRTPTLDEMPVIDLSSLGGDLDARKALAAKIKAAAENTGFFYVSNHGIPQDLIEGALQQIKNFFNQTPEEKDRVAFTKAGKFCGYHGIGSTQINNKETRDKKETFSMRYDTRIDTTHDCVDDINSNFDSTDYVWNGTSHLTSFRPVLTEFYQRRLMLARKLIRLFALALDLPEDYFDKIITTPGADAVHIHYPGSEDTEDVDVGIGSHTDIQCVTLLWQDMSGGLQVLSADDEWLDARPIEGTLVINIGDFLQRLSNNRFKSTVHRVYNRQKASRYAMPFFLGFNPDAVCEVVPTCVDEEHPPLYEPISCGKVTSNKSALTRNIKANRGSGVTLV</sequence>
<dbReference type="OrthoDB" id="288590at2759"/>
<dbReference type="EMBL" id="JAAGWQ010000013">
    <property type="protein sequence ID" value="KAF5679225.1"/>
    <property type="molecule type" value="Genomic_DNA"/>
</dbReference>
<dbReference type="AlphaFoldDB" id="A0A8H5TVP3"/>
<dbReference type="PANTHER" id="PTHR10209">
    <property type="entry name" value="OXIDOREDUCTASE, 2OG-FE II OXYGENASE FAMILY PROTEIN"/>
    <property type="match status" value="1"/>
</dbReference>
<dbReference type="PRINTS" id="PR00682">
    <property type="entry name" value="IPNSYNTHASE"/>
</dbReference>
<evidence type="ECO:0000256" key="1">
    <source>
        <dbReference type="ARBA" id="ARBA00008056"/>
    </source>
</evidence>
<proteinExistence type="inferred from homology"/>
<protein>
    <submittedName>
        <fullName evidence="7">1-aminocyclopropane-1-carboxylate oxidase</fullName>
    </submittedName>
</protein>
<gene>
    <name evidence="7" type="ORF">FHETE_966</name>
</gene>
<dbReference type="Pfam" id="PF03171">
    <property type="entry name" value="2OG-FeII_Oxy"/>
    <property type="match status" value="1"/>
</dbReference>
<evidence type="ECO:0000313" key="7">
    <source>
        <dbReference type="EMBL" id="KAF5679225.1"/>
    </source>
</evidence>
<comment type="similarity">
    <text evidence="1 5">Belongs to the iron/ascorbate-dependent oxidoreductase family.</text>
</comment>
<accession>A0A8H5TVP3</accession>
<dbReference type="InterPro" id="IPR044861">
    <property type="entry name" value="IPNS-like_FE2OG_OXY"/>
</dbReference>
<dbReference type="PROSITE" id="PS51471">
    <property type="entry name" value="FE2OG_OXY"/>
    <property type="match status" value="1"/>
</dbReference>
<dbReference type="GO" id="GO:0046872">
    <property type="term" value="F:metal ion binding"/>
    <property type="evidence" value="ECO:0007669"/>
    <property type="project" value="UniProtKB-KW"/>
</dbReference>
<dbReference type="SUPFAM" id="SSF51197">
    <property type="entry name" value="Clavaminate synthase-like"/>
    <property type="match status" value="1"/>
</dbReference>
<comment type="caution">
    <text evidence="7">The sequence shown here is derived from an EMBL/GenBank/DDBJ whole genome shotgun (WGS) entry which is preliminary data.</text>
</comment>
<dbReference type="PANTHER" id="PTHR10209:SF881">
    <property type="entry name" value="FI07970P-RELATED"/>
    <property type="match status" value="1"/>
</dbReference>
<name>A0A8H5TVP3_FUSHE</name>
<dbReference type="InterPro" id="IPR026992">
    <property type="entry name" value="DIOX_N"/>
</dbReference>
<evidence type="ECO:0000259" key="6">
    <source>
        <dbReference type="PROSITE" id="PS51471"/>
    </source>
</evidence>
<feature type="domain" description="Fe2OG dioxygenase" evidence="6">
    <location>
        <begin position="219"/>
        <end position="319"/>
    </location>
</feature>
<evidence type="ECO:0000256" key="4">
    <source>
        <dbReference type="ARBA" id="ARBA00023004"/>
    </source>
</evidence>
<dbReference type="GO" id="GO:0016491">
    <property type="term" value="F:oxidoreductase activity"/>
    <property type="evidence" value="ECO:0007669"/>
    <property type="project" value="UniProtKB-KW"/>
</dbReference>
<dbReference type="GO" id="GO:0044283">
    <property type="term" value="P:small molecule biosynthetic process"/>
    <property type="evidence" value="ECO:0007669"/>
    <property type="project" value="UniProtKB-ARBA"/>
</dbReference>
<dbReference type="Gene3D" id="2.60.120.330">
    <property type="entry name" value="B-lactam Antibiotic, Isopenicillin N Synthase, Chain"/>
    <property type="match status" value="1"/>
</dbReference>
<dbReference type="InterPro" id="IPR027443">
    <property type="entry name" value="IPNS-like_sf"/>
</dbReference>
<keyword evidence="4 5" id="KW-0408">Iron</keyword>
<keyword evidence="8" id="KW-1185">Reference proteome</keyword>
<keyword evidence="2 5" id="KW-0479">Metal-binding</keyword>
<evidence type="ECO:0000256" key="2">
    <source>
        <dbReference type="ARBA" id="ARBA00022723"/>
    </source>
</evidence>
<reference evidence="7 8" key="1">
    <citation type="submission" date="2020-05" db="EMBL/GenBank/DDBJ databases">
        <title>Identification and distribution of gene clusters putatively required for synthesis of sphingolipid metabolism inhibitors in phylogenetically diverse species of the filamentous fungus Fusarium.</title>
        <authorList>
            <person name="Kim H.-S."/>
            <person name="Busman M."/>
            <person name="Brown D.W."/>
            <person name="Divon H."/>
            <person name="Uhlig S."/>
            <person name="Proctor R.H."/>
        </authorList>
    </citation>
    <scope>NUCLEOTIDE SEQUENCE [LARGE SCALE GENOMIC DNA]</scope>
    <source>
        <strain evidence="7 8">NRRL 20693</strain>
    </source>
</reference>
<dbReference type="Proteomes" id="UP000567885">
    <property type="component" value="Unassembled WGS sequence"/>
</dbReference>
<evidence type="ECO:0000313" key="8">
    <source>
        <dbReference type="Proteomes" id="UP000567885"/>
    </source>
</evidence>
<dbReference type="InterPro" id="IPR005123">
    <property type="entry name" value="Oxoglu/Fe-dep_dioxygenase_dom"/>
</dbReference>
<evidence type="ECO:0000256" key="3">
    <source>
        <dbReference type="ARBA" id="ARBA00023002"/>
    </source>
</evidence>
<organism evidence="7 8">
    <name type="scientific">Fusarium heterosporum</name>
    <dbReference type="NCBI Taxonomy" id="42747"/>
    <lineage>
        <taxon>Eukaryota</taxon>
        <taxon>Fungi</taxon>
        <taxon>Dikarya</taxon>
        <taxon>Ascomycota</taxon>
        <taxon>Pezizomycotina</taxon>
        <taxon>Sordariomycetes</taxon>
        <taxon>Hypocreomycetidae</taxon>
        <taxon>Hypocreales</taxon>
        <taxon>Nectriaceae</taxon>
        <taxon>Fusarium</taxon>
        <taxon>Fusarium heterosporum species complex</taxon>
    </lineage>
</organism>